<dbReference type="FunFam" id="3.80.10.10:FF:000095">
    <property type="entry name" value="LRR receptor-like serine/threonine-protein kinase GSO1"/>
    <property type="match status" value="1"/>
</dbReference>
<dbReference type="Pfam" id="PF13855">
    <property type="entry name" value="LRR_8"/>
    <property type="match status" value="3"/>
</dbReference>
<evidence type="ECO:0000256" key="6">
    <source>
        <dbReference type="ARBA" id="ARBA00022729"/>
    </source>
</evidence>
<dbReference type="FunFam" id="3.80.10.10:FF:000383">
    <property type="entry name" value="Leucine-rich repeat receptor protein kinase EMS1"/>
    <property type="match status" value="1"/>
</dbReference>
<dbReference type="FunFam" id="3.80.10.10:FF:000233">
    <property type="entry name" value="Leucine-rich repeat receptor-like protein kinase TDR"/>
    <property type="match status" value="1"/>
</dbReference>
<organism evidence="16 17">
    <name type="scientific">Abrus precatorius</name>
    <name type="common">Indian licorice</name>
    <name type="synonym">Glycine abrus</name>
    <dbReference type="NCBI Taxonomy" id="3816"/>
    <lineage>
        <taxon>Eukaryota</taxon>
        <taxon>Viridiplantae</taxon>
        <taxon>Streptophyta</taxon>
        <taxon>Embryophyta</taxon>
        <taxon>Tracheophyta</taxon>
        <taxon>Spermatophyta</taxon>
        <taxon>Magnoliopsida</taxon>
        <taxon>eudicotyledons</taxon>
        <taxon>Gunneridae</taxon>
        <taxon>Pentapetalae</taxon>
        <taxon>rosids</taxon>
        <taxon>fabids</taxon>
        <taxon>Fabales</taxon>
        <taxon>Fabaceae</taxon>
        <taxon>Papilionoideae</taxon>
        <taxon>50 kb inversion clade</taxon>
        <taxon>NPAAA clade</taxon>
        <taxon>indigoferoid/millettioid clade</taxon>
        <taxon>Abreae</taxon>
        <taxon>Abrus</taxon>
    </lineage>
</organism>
<dbReference type="SUPFAM" id="SSF52047">
    <property type="entry name" value="RNI-like"/>
    <property type="match status" value="1"/>
</dbReference>
<reference evidence="16" key="1">
    <citation type="journal article" date="2019" name="Toxins">
        <title>Detection of Abrin-Like and Prepropulchellin-Like Toxin Genes and Transcripts Using Whole Genome Sequencing and Full-Length Transcript Sequencing of Abrus precatorius.</title>
        <authorList>
            <person name="Hovde B.T."/>
            <person name="Daligault H.E."/>
            <person name="Hanschen E.R."/>
            <person name="Kunde Y.A."/>
            <person name="Johnson M.B."/>
            <person name="Starkenburg S.R."/>
            <person name="Johnson S.L."/>
        </authorList>
    </citation>
    <scope>NUCLEOTIDE SEQUENCE [LARGE SCALE GENOMIC DNA]</scope>
</reference>
<keyword evidence="5 12" id="KW-0812">Transmembrane</keyword>
<evidence type="ECO:0000259" key="14">
    <source>
        <dbReference type="Pfam" id="PF08263"/>
    </source>
</evidence>
<dbReference type="Pfam" id="PF00560">
    <property type="entry name" value="LRR_1"/>
    <property type="match status" value="11"/>
</dbReference>
<feature type="chain" id="PRO_5034131060" evidence="13">
    <location>
        <begin position="28"/>
        <end position="1113"/>
    </location>
</feature>
<dbReference type="InterPro" id="IPR003591">
    <property type="entry name" value="Leu-rich_rpt_typical-subtyp"/>
</dbReference>
<evidence type="ECO:0000256" key="10">
    <source>
        <dbReference type="ARBA" id="ARBA00023170"/>
    </source>
</evidence>
<evidence type="ECO:0000256" key="12">
    <source>
        <dbReference type="SAM" id="Phobius"/>
    </source>
</evidence>
<dbReference type="Proteomes" id="UP000694853">
    <property type="component" value="Unplaced"/>
</dbReference>
<evidence type="ECO:0000256" key="2">
    <source>
        <dbReference type="ARBA" id="ARBA00009592"/>
    </source>
</evidence>
<evidence type="ECO:0000256" key="3">
    <source>
        <dbReference type="ARBA" id="ARBA00022475"/>
    </source>
</evidence>
<dbReference type="PANTHER" id="PTHR48063:SF112">
    <property type="entry name" value="RECEPTOR LIKE PROTEIN 30-LIKE"/>
    <property type="match status" value="1"/>
</dbReference>
<evidence type="ECO:0000256" key="1">
    <source>
        <dbReference type="ARBA" id="ARBA00004251"/>
    </source>
</evidence>
<dbReference type="GO" id="GO:0005886">
    <property type="term" value="C:plasma membrane"/>
    <property type="evidence" value="ECO:0007669"/>
    <property type="project" value="UniProtKB-SubCell"/>
</dbReference>
<feature type="domain" description="Disease resistance R13L4/SHOC-2-like LRR" evidence="15">
    <location>
        <begin position="225"/>
        <end position="409"/>
    </location>
</feature>
<dbReference type="SMART" id="SM00365">
    <property type="entry name" value="LRR_SD22"/>
    <property type="match status" value="9"/>
</dbReference>
<dbReference type="GeneID" id="113873396"/>
<dbReference type="OrthoDB" id="1060944at2759"/>
<dbReference type="Pfam" id="PF08263">
    <property type="entry name" value="LRRNT_2"/>
    <property type="match status" value="1"/>
</dbReference>
<dbReference type="PROSITE" id="PS51257">
    <property type="entry name" value="PROKAR_LIPOPROTEIN"/>
    <property type="match status" value="1"/>
</dbReference>
<dbReference type="RefSeq" id="XP_027367298.1">
    <property type="nucleotide sequence ID" value="XM_027511497.1"/>
</dbReference>
<proteinExistence type="inferred from homology"/>
<dbReference type="InterPro" id="IPR055414">
    <property type="entry name" value="LRR_R13L4/SHOC2-like"/>
</dbReference>
<name>A0A8B8MHD8_ABRPR</name>
<evidence type="ECO:0000256" key="9">
    <source>
        <dbReference type="ARBA" id="ARBA00023136"/>
    </source>
</evidence>
<dbReference type="KEGG" id="aprc:113873396"/>
<evidence type="ECO:0000256" key="7">
    <source>
        <dbReference type="ARBA" id="ARBA00022737"/>
    </source>
</evidence>
<dbReference type="SUPFAM" id="SSF52058">
    <property type="entry name" value="L domain-like"/>
    <property type="match status" value="3"/>
</dbReference>
<keyword evidence="10" id="KW-0675">Receptor</keyword>
<keyword evidence="8 12" id="KW-1133">Transmembrane helix</keyword>
<accession>A0A8B8MHD8</accession>
<comment type="similarity">
    <text evidence="2">Belongs to the RLP family.</text>
</comment>
<keyword evidence="11" id="KW-0325">Glycoprotein</keyword>
<dbReference type="InterPro" id="IPR032675">
    <property type="entry name" value="LRR_dom_sf"/>
</dbReference>
<dbReference type="PROSITE" id="PS51450">
    <property type="entry name" value="LRR"/>
    <property type="match status" value="1"/>
</dbReference>
<evidence type="ECO:0000313" key="17">
    <source>
        <dbReference type="RefSeq" id="XP_027367298.1"/>
    </source>
</evidence>
<dbReference type="PANTHER" id="PTHR48063">
    <property type="entry name" value="LRR RECEPTOR-LIKE KINASE"/>
    <property type="match status" value="1"/>
</dbReference>
<reference evidence="17" key="2">
    <citation type="submission" date="2025-08" db="UniProtKB">
        <authorList>
            <consortium name="RefSeq"/>
        </authorList>
    </citation>
    <scope>IDENTIFICATION</scope>
    <source>
        <tissue evidence="17">Young leaves</tissue>
    </source>
</reference>
<evidence type="ECO:0000256" key="8">
    <source>
        <dbReference type="ARBA" id="ARBA00022989"/>
    </source>
</evidence>
<feature type="transmembrane region" description="Helical" evidence="12">
    <location>
        <begin position="1048"/>
        <end position="1071"/>
    </location>
</feature>
<evidence type="ECO:0000256" key="11">
    <source>
        <dbReference type="ARBA" id="ARBA00023180"/>
    </source>
</evidence>
<keyword evidence="4" id="KW-0433">Leucine-rich repeat</keyword>
<evidence type="ECO:0000259" key="15">
    <source>
        <dbReference type="Pfam" id="PF23598"/>
    </source>
</evidence>
<feature type="domain" description="Leucine-rich repeat-containing N-terminal plant-type" evidence="14">
    <location>
        <begin position="37"/>
        <end position="73"/>
    </location>
</feature>
<evidence type="ECO:0000256" key="5">
    <source>
        <dbReference type="ARBA" id="ARBA00022692"/>
    </source>
</evidence>
<dbReference type="SMART" id="SM00369">
    <property type="entry name" value="LRR_TYP"/>
    <property type="match status" value="17"/>
</dbReference>
<evidence type="ECO:0000313" key="16">
    <source>
        <dbReference type="Proteomes" id="UP000694853"/>
    </source>
</evidence>
<sequence length="1113" mass="125082">MRSYVSAAFAFLLLLVEIIAQIQLCLSANSTVSCIERERVALINFKESLLDLSNRLSSWEGTDCCQWEGIGCDDVSGHVVKLDLQNPCAWLTEDFIMPVRELVMLRECDNPVEKLGLKGPHINLSLLQLEYLTYLDLSGNDFNSSPIPMFFGSMQHLEYLSLYFANFGWKVPSSLGNLKKLYLLDLGFNNFDIQNNDFNWISQLESLEHLGMSGVYNDGDTHNLFQNMSSLSYLDLSYNDLGPIPDAIRNMTSIQFIYLSHNNITSIPSWFRSFNKLVRLDLSVNGLHGPIPDAFRNLTSLQFLYLSENGFTSVPSWFSELKKLVYVYLDYNELTLMECSLSSILENMCHLKILYLSSNKLQGKPFGSYELSGCIRYDLEVLYLDSNEFSDGLPAWLGQLENLKYLDLNSNFFHGLIPSSLGKLSKLEVLDLSYNKMNGTFPGNIAQLVNLTRLNFRSNKFNGFIPQSLRGLVNLQYLDLSNNFYSGTILQSLGELVNLYYLDLSNNSFDGSIGQTLTQLVNLNFVSISSNKFYGFIPQNLSKLVNLYTLSISSNKFKGFIPQSLGELLNLQYLDLSNNFLSGPIPRSLSQLVYLYCLRLSSNKLYGFIPQSLGELVNLDYLDISNNSLNGPIPRSLCQLPYLAYLDLSSNKLDGIISLGHERSSIATNMEYLNLANNQISGSLQQNIGHIMPKLLNLILGNNLINGSIPISLCQTRLYSLDLSKNNLSGEIPNCWKQNEGWEWVEINLSYNKLSGAFPSSFVNLSSLLWLHLNNNSLQGELPMSLRNLKQLLILDLGENHLSGSIPSWNNNSFPSLQILRLRQNMLNGSIPSQLCQLTTLQILDLSRNKLGGLIPGCIGNIRGMTLNKPLDDVLKPPINESAWSNEEVKEVMKGKELDYIKILKLVVNIDLSENNLVGSIPNEITWLTGLHGLNLANNRLKGQIPKMIGDMKSLESLDVSHNLLSGTIPNSMIALTSLSHLNLSNNNLSGPIPKDNHFLTLNDPSIYAENPYLCGSPIIKKCPGADLHRDPESKGSEDDEKDKVEKIWFFFVTAVGFVIGFWGVIGVLLLKKSLRRAYFRWGEEKADEIYVALVIKMAKLKKLMVMRNCIHG</sequence>
<evidence type="ECO:0000256" key="4">
    <source>
        <dbReference type="ARBA" id="ARBA00022614"/>
    </source>
</evidence>
<dbReference type="PRINTS" id="PR00019">
    <property type="entry name" value="LEURICHRPT"/>
</dbReference>
<dbReference type="InterPro" id="IPR013210">
    <property type="entry name" value="LRR_N_plant-typ"/>
</dbReference>
<dbReference type="FunFam" id="3.80.10.10:FF:000111">
    <property type="entry name" value="LRR receptor-like serine/threonine-protein kinase ERECTA"/>
    <property type="match status" value="1"/>
</dbReference>
<keyword evidence="9 12" id="KW-0472">Membrane</keyword>
<keyword evidence="16" id="KW-1185">Reference proteome</keyword>
<protein>
    <submittedName>
        <fullName evidence="17">Receptor-like protein EIX2</fullName>
    </submittedName>
</protein>
<dbReference type="Gene3D" id="3.80.10.10">
    <property type="entry name" value="Ribonuclease Inhibitor"/>
    <property type="match status" value="6"/>
</dbReference>
<dbReference type="AlphaFoldDB" id="A0A8B8MHD8"/>
<keyword evidence="7" id="KW-0677">Repeat</keyword>
<dbReference type="InterPro" id="IPR001611">
    <property type="entry name" value="Leu-rich_rpt"/>
</dbReference>
<keyword evidence="6 13" id="KW-0732">Signal</keyword>
<dbReference type="GO" id="GO:0009791">
    <property type="term" value="P:post-embryonic development"/>
    <property type="evidence" value="ECO:0007669"/>
    <property type="project" value="UniProtKB-ARBA"/>
</dbReference>
<comment type="subcellular location">
    <subcellularLocation>
        <location evidence="1">Cell membrane</location>
        <topology evidence="1">Single-pass type I membrane protein</topology>
    </subcellularLocation>
</comment>
<dbReference type="InterPro" id="IPR046956">
    <property type="entry name" value="RLP23-like"/>
</dbReference>
<feature type="signal peptide" evidence="13">
    <location>
        <begin position="1"/>
        <end position="27"/>
    </location>
</feature>
<gene>
    <name evidence="17" type="primary">LOC113873396</name>
</gene>
<dbReference type="Pfam" id="PF23598">
    <property type="entry name" value="LRR_14"/>
    <property type="match status" value="1"/>
</dbReference>
<evidence type="ECO:0000256" key="13">
    <source>
        <dbReference type="SAM" id="SignalP"/>
    </source>
</evidence>
<keyword evidence="3" id="KW-1003">Cell membrane</keyword>